<dbReference type="InterPro" id="IPR005650">
    <property type="entry name" value="BlaI_family"/>
</dbReference>
<dbReference type="Pfam" id="PF03965">
    <property type="entry name" value="Penicillinase_R"/>
    <property type="match status" value="1"/>
</dbReference>
<reference evidence="5 8" key="3">
    <citation type="submission" date="2020-08" db="EMBL/GenBank/DDBJ databases">
        <title>Genomic Encyclopedia of Type Strains, Phase IV (KMG-IV): sequencing the most valuable type-strain genomes for metagenomic binning, comparative biology and taxonomic classification.</title>
        <authorList>
            <person name="Goeker M."/>
        </authorList>
    </citation>
    <scope>NUCLEOTIDE SEQUENCE [LARGE SCALE GENOMIC DNA]</scope>
    <source>
        <strain evidence="5 8">DSM 100995</strain>
    </source>
</reference>
<comment type="similarity">
    <text evidence="1">Belongs to the BlaI transcriptional regulatory family.</text>
</comment>
<keyword evidence="8" id="KW-1185">Reference proteome</keyword>
<evidence type="ECO:0000313" key="8">
    <source>
        <dbReference type="Proteomes" id="UP000583101"/>
    </source>
</evidence>
<dbReference type="SUPFAM" id="SSF46785">
    <property type="entry name" value="Winged helix' DNA-binding domain"/>
    <property type="match status" value="1"/>
</dbReference>
<keyword evidence="2" id="KW-0805">Transcription regulation</keyword>
<evidence type="ECO:0000313" key="7">
    <source>
        <dbReference type="Proteomes" id="UP000297248"/>
    </source>
</evidence>
<reference evidence="6" key="2">
    <citation type="submission" date="2019-03" db="EMBL/GenBank/DDBJ databases">
        <authorList>
            <person name="Yan Y.-Q."/>
            <person name="Du Z.-J."/>
        </authorList>
    </citation>
    <scope>NUCLEOTIDE SEQUENCE</scope>
    <source>
        <strain evidence="6">PP-F2FG21</strain>
    </source>
</reference>
<dbReference type="GO" id="GO:0045892">
    <property type="term" value="P:negative regulation of DNA-templated transcription"/>
    <property type="evidence" value="ECO:0007669"/>
    <property type="project" value="InterPro"/>
</dbReference>
<accession>A0A4Y8A8G9</accession>
<dbReference type="GO" id="GO:0003677">
    <property type="term" value="F:DNA binding"/>
    <property type="evidence" value="ECO:0007669"/>
    <property type="project" value="UniProtKB-KW"/>
</dbReference>
<dbReference type="EMBL" id="JACIEG010000006">
    <property type="protein sequence ID" value="MBB3970628.1"/>
    <property type="molecule type" value="Genomic_DNA"/>
</dbReference>
<sequence>MKLKELTKAEEQIMQILWQLKEAIVKDILEKIPEPKPAYNTVSTVVRVLEGKGFIDHKAYGNSHLYFALISEDDYKKFTFDKLMTNYFDNSYKSLVSFIADEQNLGLKELDELTELINKLKSQKK</sequence>
<evidence type="ECO:0000313" key="6">
    <source>
        <dbReference type="EMBL" id="TEW64635.1"/>
    </source>
</evidence>
<proteinExistence type="inferred from homology"/>
<dbReference type="InterPro" id="IPR036388">
    <property type="entry name" value="WH-like_DNA-bd_sf"/>
</dbReference>
<protein>
    <submittedName>
        <fullName evidence="5 6">Transcriptional regulator</fullName>
    </submittedName>
</protein>
<reference evidence="6 7" key="1">
    <citation type="journal article" date="2016" name="Int. J. Syst. Evol. Microbiol.">
        <title>Proposal of Mucilaginibacter phyllosphaerae sp. nov. isolated from the phyllosphere of Galium album.</title>
        <authorList>
            <person name="Aydogan E.L."/>
            <person name="Busse H.J."/>
            <person name="Moser G."/>
            <person name="Muller C."/>
            <person name="Kampfer P."/>
            <person name="Glaeser S.P."/>
        </authorList>
    </citation>
    <scope>NUCLEOTIDE SEQUENCE [LARGE SCALE GENOMIC DNA]</scope>
    <source>
        <strain evidence="6 7">PP-F2FG21</strain>
    </source>
</reference>
<evidence type="ECO:0000256" key="3">
    <source>
        <dbReference type="ARBA" id="ARBA00023125"/>
    </source>
</evidence>
<dbReference type="Gene3D" id="1.10.10.10">
    <property type="entry name" value="Winged helix-like DNA-binding domain superfamily/Winged helix DNA-binding domain"/>
    <property type="match status" value="1"/>
</dbReference>
<dbReference type="PIRSF" id="PIRSF019455">
    <property type="entry name" value="CopR_AtkY"/>
    <property type="match status" value="1"/>
</dbReference>
<evidence type="ECO:0000256" key="1">
    <source>
        <dbReference type="ARBA" id="ARBA00011046"/>
    </source>
</evidence>
<comment type="caution">
    <text evidence="6">The sequence shown here is derived from an EMBL/GenBank/DDBJ whole genome shotgun (WGS) entry which is preliminary data.</text>
</comment>
<dbReference type="EMBL" id="SNQG01000006">
    <property type="protein sequence ID" value="TEW64635.1"/>
    <property type="molecule type" value="Genomic_DNA"/>
</dbReference>
<dbReference type="OrthoDB" id="1098508at2"/>
<gene>
    <name evidence="6" type="ORF">E2R65_16595</name>
    <name evidence="5" type="ORF">GGR35_003251</name>
</gene>
<name>A0A4Y8A8G9_9SPHI</name>
<evidence type="ECO:0000256" key="2">
    <source>
        <dbReference type="ARBA" id="ARBA00023015"/>
    </source>
</evidence>
<dbReference type="Gene3D" id="1.10.4040.10">
    <property type="entry name" value="Penicillinase repressor domain"/>
    <property type="match status" value="1"/>
</dbReference>
<dbReference type="AlphaFoldDB" id="A0A4Y8A8G9"/>
<evidence type="ECO:0000313" key="5">
    <source>
        <dbReference type="EMBL" id="MBB3970628.1"/>
    </source>
</evidence>
<dbReference type="InterPro" id="IPR036390">
    <property type="entry name" value="WH_DNA-bd_sf"/>
</dbReference>
<organism evidence="6 7">
    <name type="scientific">Mucilaginibacter phyllosphaerae</name>
    <dbReference type="NCBI Taxonomy" id="1812349"/>
    <lineage>
        <taxon>Bacteria</taxon>
        <taxon>Pseudomonadati</taxon>
        <taxon>Bacteroidota</taxon>
        <taxon>Sphingobacteriia</taxon>
        <taxon>Sphingobacteriales</taxon>
        <taxon>Sphingobacteriaceae</taxon>
        <taxon>Mucilaginibacter</taxon>
    </lineage>
</organism>
<keyword evidence="4" id="KW-0804">Transcription</keyword>
<keyword evidence="3" id="KW-0238">DNA-binding</keyword>
<dbReference type="Proteomes" id="UP000583101">
    <property type="component" value="Unassembled WGS sequence"/>
</dbReference>
<dbReference type="RefSeq" id="WP_134337608.1">
    <property type="nucleotide sequence ID" value="NZ_BMCZ01000006.1"/>
</dbReference>
<dbReference type="Proteomes" id="UP000297248">
    <property type="component" value="Unassembled WGS sequence"/>
</dbReference>
<evidence type="ECO:0000256" key="4">
    <source>
        <dbReference type="ARBA" id="ARBA00023163"/>
    </source>
</evidence>